<gene>
    <name evidence="3" type="ORF">CXY01_38370</name>
</gene>
<comment type="caution">
    <text evidence="3">The sequence shown here is derived from an EMBL/GenBank/DDBJ whole genome shotgun (WGS) entry which is preliminary data.</text>
</comment>
<dbReference type="EMBL" id="BJUB01000015">
    <property type="protein sequence ID" value="GEK23317.1"/>
    <property type="molecule type" value="Genomic_DNA"/>
</dbReference>
<feature type="region of interest" description="Disordered" evidence="1">
    <location>
        <begin position="159"/>
        <end position="210"/>
    </location>
</feature>
<evidence type="ECO:0000313" key="4">
    <source>
        <dbReference type="Proteomes" id="UP000321118"/>
    </source>
</evidence>
<name>A0A510V8X2_9CELL</name>
<dbReference type="AlphaFoldDB" id="A0A510V8X2"/>
<accession>A0A510V8X2</accession>
<proteinExistence type="predicted"/>
<evidence type="ECO:0000256" key="1">
    <source>
        <dbReference type="SAM" id="MobiDB-lite"/>
    </source>
</evidence>
<keyword evidence="2" id="KW-1133">Transmembrane helix</keyword>
<protein>
    <submittedName>
        <fullName evidence="3">Uncharacterized protein</fullName>
    </submittedName>
</protein>
<reference evidence="3 4" key="1">
    <citation type="submission" date="2019-07" db="EMBL/GenBank/DDBJ databases">
        <title>Whole genome shotgun sequence of Cellulomonas xylanilytica NBRC 101102.</title>
        <authorList>
            <person name="Hosoyama A."/>
            <person name="Uohara A."/>
            <person name="Ohji S."/>
            <person name="Ichikawa N."/>
        </authorList>
    </citation>
    <scope>NUCLEOTIDE SEQUENCE [LARGE SCALE GENOMIC DNA]</scope>
    <source>
        <strain evidence="3 4">NBRC 101102</strain>
    </source>
</reference>
<sequence length="210" mass="22355">MVAVTTTQDEAGRSRRPRRPAVALGVAALLVGGAAVWATRTVAEIRRDDANPFLHSLEVARERLHDQVGAVRYDDPDSVGRAAVQGLTDGTGNPFRFVATDEDGTTTTEVLLTASVTRGVIKASQQTTSVCLTVTVTPRSFWGGRGSVTSEQTPCTRIIPPSDGVAPPAETLDRHRTSVRRPAPTPGPEERPRFPVCYSGSDCEDEGFGG</sequence>
<feature type="transmembrane region" description="Helical" evidence="2">
    <location>
        <begin position="21"/>
        <end position="38"/>
    </location>
</feature>
<organism evidence="3 4">
    <name type="scientific">Cellulomonas xylanilytica</name>
    <dbReference type="NCBI Taxonomy" id="233583"/>
    <lineage>
        <taxon>Bacteria</taxon>
        <taxon>Bacillati</taxon>
        <taxon>Actinomycetota</taxon>
        <taxon>Actinomycetes</taxon>
        <taxon>Micrococcales</taxon>
        <taxon>Cellulomonadaceae</taxon>
        <taxon>Cellulomonas</taxon>
    </lineage>
</organism>
<keyword evidence="2" id="KW-0812">Transmembrane</keyword>
<evidence type="ECO:0000256" key="2">
    <source>
        <dbReference type="SAM" id="Phobius"/>
    </source>
</evidence>
<keyword evidence="2" id="KW-0472">Membrane</keyword>
<keyword evidence="4" id="KW-1185">Reference proteome</keyword>
<dbReference type="Proteomes" id="UP000321118">
    <property type="component" value="Unassembled WGS sequence"/>
</dbReference>
<evidence type="ECO:0000313" key="3">
    <source>
        <dbReference type="EMBL" id="GEK23317.1"/>
    </source>
</evidence>